<dbReference type="Proteomes" id="UP000287969">
    <property type="component" value="Chromosome"/>
</dbReference>
<sequence>MNVDLIFKIASIGILSAVLHTLLERAGKEEYAYLATLAGVIIVLGVVINLISKLFENVKSLFQLY</sequence>
<dbReference type="InterPro" id="IPR009570">
    <property type="entry name" value="Spore_III_AC"/>
</dbReference>
<keyword evidence="1" id="KW-0812">Transmembrane</keyword>
<dbReference type="NCBIfam" id="TIGR02848">
    <property type="entry name" value="spore_III_AC"/>
    <property type="match status" value="1"/>
</dbReference>
<evidence type="ECO:0000313" key="3">
    <source>
        <dbReference type="Proteomes" id="UP000287969"/>
    </source>
</evidence>
<reference evidence="3" key="1">
    <citation type="submission" date="2019-01" db="EMBL/GenBank/DDBJ databases">
        <title>Draft genomes of a novel of Sporanaerobacter strains.</title>
        <authorList>
            <person name="Ma S."/>
        </authorList>
    </citation>
    <scope>NUCLEOTIDE SEQUENCE [LARGE SCALE GENOMIC DNA]</scope>
    <source>
        <strain evidence="3">NJN-17</strain>
    </source>
</reference>
<proteinExistence type="predicted"/>
<name>A0A410QCM1_9FIRM</name>
<dbReference type="InterPro" id="IPR025664">
    <property type="entry name" value="Spore_III_AC/AD"/>
</dbReference>
<keyword evidence="3" id="KW-1185">Reference proteome</keyword>
<keyword evidence="1" id="KW-1133">Transmembrane helix</keyword>
<feature type="transmembrane region" description="Helical" evidence="1">
    <location>
        <begin position="6"/>
        <end position="24"/>
    </location>
</feature>
<feature type="transmembrane region" description="Helical" evidence="1">
    <location>
        <begin position="31"/>
        <end position="51"/>
    </location>
</feature>
<dbReference type="RefSeq" id="WP_071138608.1">
    <property type="nucleotide sequence ID" value="NZ_CP035282.1"/>
</dbReference>
<evidence type="ECO:0000313" key="2">
    <source>
        <dbReference type="EMBL" id="QAT61773.1"/>
    </source>
</evidence>
<gene>
    <name evidence="2" type="primary">spoIIIAC</name>
    <name evidence="2" type="ORF">EQM13_09310</name>
</gene>
<protein>
    <submittedName>
        <fullName evidence="2">Stage III sporulation protein AC</fullName>
    </submittedName>
</protein>
<dbReference type="KEGG" id="spoa:EQM13_09310"/>
<dbReference type="AlphaFoldDB" id="A0A410QCM1"/>
<dbReference type="OrthoDB" id="9800383at2"/>
<organism evidence="2 3">
    <name type="scientific">Acidilutibacter cellobiosedens</name>
    <dbReference type="NCBI Taxonomy" id="2507161"/>
    <lineage>
        <taxon>Bacteria</taxon>
        <taxon>Bacillati</taxon>
        <taxon>Bacillota</taxon>
        <taxon>Tissierellia</taxon>
        <taxon>Tissierellales</taxon>
        <taxon>Acidilutibacteraceae</taxon>
        <taxon>Acidilutibacter</taxon>
    </lineage>
</organism>
<evidence type="ECO:0000256" key="1">
    <source>
        <dbReference type="SAM" id="Phobius"/>
    </source>
</evidence>
<dbReference type="EMBL" id="CP035282">
    <property type="protein sequence ID" value="QAT61773.1"/>
    <property type="molecule type" value="Genomic_DNA"/>
</dbReference>
<accession>A0A410QCM1</accession>
<keyword evidence="1" id="KW-0472">Membrane</keyword>
<dbReference type="Pfam" id="PF06686">
    <property type="entry name" value="SpoIIIAC"/>
    <property type="match status" value="1"/>
</dbReference>